<reference evidence="1" key="1">
    <citation type="submission" date="2022-10" db="EMBL/GenBank/DDBJ databases">
        <title>Culturing micro-colonial fungi from biological soil crusts in the Mojave desert and describing Neophaeococcomyces mojavensis, and introducing the new genera and species Taxawa tesnikishii.</title>
        <authorList>
            <person name="Kurbessoian T."/>
            <person name="Stajich J.E."/>
        </authorList>
    </citation>
    <scope>NUCLEOTIDE SEQUENCE</scope>
    <source>
        <strain evidence="1">TK_1</strain>
    </source>
</reference>
<evidence type="ECO:0008006" key="3">
    <source>
        <dbReference type="Google" id="ProtNLM"/>
    </source>
</evidence>
<sequence>MDKVDELNATYGSNYRAALKECEKRIQKKPKDPSFVALLKLRRLYPDDPKWFYAYIAATQLAAEKDLDQSTSGLNRTLAYKALEQAVAKGSTGSGSPGTLSTLRELSLLVEVYRRQGRQEQLLAVLEDANVGVGSFLVKHSWEFVSVKLQTLREQKLWERLWNYCSHIITEALQANPSSDDAPYEFFAADWLVWECLLEATSGLKDEDVTIPEHTESLIKQYYDSSASRIRLALLAMATEASASADNSQLLEACKAYLRLYGHLSSCFDDLRVLLESLSCAGRVEFRDFATQVARDAGQSTEYESEFKKWSAMELNVLKIDYLLSISAAQNPEKDRLEAFASNCVRLSNAKLVRFFSESLDNKEYEKLLELDDLRNRFNMSFQKCSTDIERQRIGRLRGEPVTEDSLGTLNVSTDGYEQDLVEGKSVDFKDNRDFDSFPNFECSTGPRFEHYIQNGPKPGKFWLASCLFVEDVHSIINQALPRSRPQPSIISNATESQKAELTTAEREASLGWALLAPIGMNTLSEELAPQGTVKEIAENLNADLQKLETWLNKLREAYVSGQYSTSHGLLPVCHELQPMFLHLDVLLACWKLCDALLQCAKQKSHKLKGKIPKEEIQRVMEIVQNTHARIRKRAADWKNRLSEGGLGVMADQMLEGTVGEAIEQLLGAGAMVVVEECAGLVQDAAQDTLDGVLQVKLAKRQG</sequence>
<accession>A0ABQ9P7N0</accession>
<organism evidence="1 2">
    <name type="scientific">Coniosporium apollinis</name>
    <dbReference type="NCBI Taxonomy" id="61459"/>
    <lineage>
        <taxon>Eukaryota</taxon>
        <taxon>Fungi</taxon>
        <taxon>Dikarya</taxon>
        <taxon>Ascomycota</taxon>
        <taxon>Pezizomycotina</taxon>
        <taxon>Dothideomycetes</taxon>
        <taxon>Dothideomycetes incertae sedis</taxon>
        <taxon>Coniosporium</taxon>
    </lineage>
</organism>
<protein>
    <recommendedName>
        <fullName evidence="3">Cytoskeleton organization protein</fullName>
    </recommendedName>
</protein>
<evidence type="ECO:0000313" key="2">
    <source>
        <dbReference type="Proteomes" id="UP001172684"/>
    </source>
</evidence>
<evidence type="ECO:0000313" key="1">
    <source>
        <dbReference type="EMBL" id="KAJ9668888.1"/>
    </source>
</evidence>
<proteinExistence type="predicted"/>
<keyword evidence="2" id="KW-1185">Reference proteome</keyword>
<dbReference type="Pfam" id="PF09797">
    <property type="entry name" value="NatB_MDM20"/>
    <property type="match status" value="1"/>
</dbReference>
<dbReference type="Proteomes" id="UP001172684">
    <property type="component" value="Unassembled WGS sequence"/>
</dbReference>
<comment type="caution">
    <text evidence="1">The sequence shown here is derived from an EMBL/GenBank/DDBJ whole genome shotgun (WGS) entry which is preliminary data.</text>
</comment>
<dbReference type="EMBL" id="JAPDRL010000005">
    <property type="protein sequence ID" value="KAJ9668888.1"/>
    <property type="molecule type" value="Genomic_DNA"/>
</dbReference>
<gene>
    <name evidence="1" type="ORF">H2201_001134</name>
</gene>
<name>A0ABQ9P7N0_9PEZI</name>
<dbReference type="InterPro" id="IPR019183">
    <property type="entry name" value="NAA25_NatB_aux_su"/>
</dbReference>